<dbReference type="InterPro" id="IPR007419">
    <property type="entry name" value="BFD-like_2Fe2S-bd_dom"/>
</dbReference>
<dbReference type="Pfam" id="PF04324">
    <property type="entry name" value="Fer2_BFD"/>
    <property type="match status" value="1"/>
</dbReference>
<dbReference type="InterPro" id="IPR006076">
    <property type="entry name" value="FAD-dep_OxRdtase"/>
</dbReference>
<dbReference type="AlphaFoldDB" id="A0A9D0Z3G9"/>
<dbReference type="PANTHER" id="PTHR42720">
    <property type="entry name" value="GLYCEROL-3-PHOSPHATE DEHYDROGENASE"/>
    <property type="match status" value="1"/>
</dbReference>
<dbReference type="Gene3D" id="3.50.50.60">
    <property type="entry name" value="FAD/NAD(P)-binding domain"/>
    <property type="match status" value="1"/>
</dbReference>
<organism evidence="3 4">
    <name type="scientific">Candidatus Faecousia excrementigallinarum</name>
    <dbReference type="NCBI Taxonomy" id="2840806"/>
    <lineage>
        <taxon>Bacteria</taxon>
        <taxon>Bacillati</taxon>
        <taxon>Bacillota</taxon>
        <taxon>Clostridia</taxon>
        <taxon>Eubacteriales</taxon>
        <taxon>Oscillospiraceae</taxon>
        <taxon>Faecousia</taxon>
    </lineage>
</organism>
<dbReference type="CDD" id="cd19946">
    <property type="entry name" value="GlpA-like_Fer2_BFD-like"/>
    <property type="match status" value="1"/>
</dbReference>
<reference evidence="3" key="1">
    <citation type="submission" date="2020-10" db="EMBL/GenBank/DDBJ databases">
        <authorList>
            <person name="Gilroy R."/>
        </authorList>
    </citation>
    <scope>NUCLEOTIDE SEQUENCE</scope>
    <source>
        <strain evidence="3">13361</strain>
    </source>
</reference>
<evidence type="ECO:0000313" key="4">
    <source>
        <dbReference type="Proteomes" id="UP000886796"/>
    </source>
</evidence>
<proteinExistence type="predicted"/>
<dbReference type="InterPro" id="IPR052745">
    <property type="entry name" value="G3P_Oxidase/Oxidoreductase"/>
</dbReference>
<name>A0A9D0Z3G9_9FIRM</name>
<dbReference type="Gene3D" id="3.30.9.10">
    <property type="entry name" value="D-Amino Acid Oxidase, subunit A, domain 2"/>
    <property type="match status" value="1"/>
</dbReference>
<reference evidence="3" key="2">
    <citation type="journal article" date="2021" name="PeerJ">
        <title>Extensive microbial diversity within the chicken gut microbiome revealed by metagenomics and culture.</title>
        <authorList>
            <person name="Gilroy R."/>
            <person name="Ravi A."/>
            <person name="Getino M."/>
            <person name="Pursley I."/>
            <person name="Horton D.L."/>
            <person name="Alikhan N.F."/>
            <person name="Baker D."/>
            <person name="Gharbi K."/>
            <person name="Hall N."/>
            <person name="Watson M."/>
            <person name="Adriaenssens E.M."/>
            <person name="Foster-Nyarko E."/>
            <person name="Jarju S."/>
            <person name="Secka A."/>
            <person name="Antonio M."/>
            <person name="Oren A."/>
            <person name="Chaudhuri R.R."/>
            <person name="La Ragione R."/>
            <person name="Hildebrand F."/>
            <person name="Pallen M.J."/>
        </authorList>
    </citation>
    <scope>NUCLEOTIDE SEQUENCE</scope>
    <source>
        <strain evidence="3">13361</strain>
    </source>
</reference>
<gene>
    <name evidence="3" type="ORF">IAB74_07185</name>
</gene>
<dbReference type="InterPro" id="IPR036188">
    <property type="entry name" value="FAD/NAD-bd_sf"/>
</dbReference>
<dbReference type="Gene3D" id="1.10.10.1100">
    <property type="entry name" value="BFD-like [2Fe-2S]-binding domain"/>
    <property type="match status" value="1"/>
</dbReference>
<dbReference type="SUPFAM" id="SSF51905">
    <property type="entry name" value="FAD/NAD(P)-binding domain"/>
    <property type="match status" value="1"/>
</dbReference>
<dbReference type="PANTHER" id="PTHR42720:SF1">
    <property type="entry name" value="GLYCEROL 3-PHOSPHATE OXIDASE"/>
    <property type="match status" value="1"/>
</dbReference>
<dbReference type="EMBL" id="DVFK01000098">
    <property type="protein sequence ID" value="HIQ68274.1"/>
    <property type="molecule type" value="Genomic_DNA"/>
</dbReference>
<dbReference type="InterPro" id="IPR041854">
    <property type="entry name" value="BFD-like_2Fe2S-bd_dom_sf"/>
</dbReference>
<feature type="domain" description="FAD dependent oxidoreductase" evidence="1">
    <location>
        <begin position="5"/>
        <end position="354"/>
    </location>
</feature>
<comment type="caution">
    <text evidence="3">The sequence shown here is derived from an EMBL/GenBank/DDBJ whole genome shotgun (WGS) entry which is preliminary data.</text>
</comment>
<protein>
    <submittedName>
        <fullName evidence="3">NAD(P)/FAD-dependent oxidoreductase</fullName>
    </submittedName>
</protein>
<evidence type="ECO:0000259" key="1">
    <source>
        <dbReference type="Pfam" id="PF01266"/>
    </source>
</evidence>
<sequence>MEYQVAIIGAGVVGAMAARELSRYRLKICLLEAENDVAMGASKANSGIIHAGYDPEPGTLKARFNREGNPLLYEAARELHVPHKNNGAFVCAFSPEENAQLEGLYRRGQENRIPGLSLLTGEEARALEPGLSPMVTGVLLAATSGIICPYELTIAAVGNAMDNGVALYRNFRVTDIQRKDEGFVLTSSQGEQVQAQWIVNCAGVHAGEIARLAGDPLPEILPRAGEYVLLDKSQGTLVSRTIFQVPTQKGKGILVTPTVDGNLLVGPTAQSVPNGDCTGTTRQGLDTVKTLGRKSVPGVDYRQVIAAFAGIRASTPGKDFLLGPSQTVPGLFHAAAIDSPGLSCCVALGRYIAENLPLPKEENPHFNPIRENPHFFRGLSLEEKDAYIHEHPEYGKIVCRCEQVSLGEIRGACAVNPRPLDMDGIKRRTRAMMGRCQGGFCTPTILTTLAESLGIPAEEVTKAGGDSRLLGKGADYGKA</sequence>
<evidence type="ECO:0000259" key="2">
    <source>
        <dbReference type="Pfam" id="PF04324"/>
    </source>
</evidence>
<accession>A0A9D0Z3G9</accession>
<evidence type="ECO:0000313" key="3">
    <source>
        <dbReference type="EMBL" id="HIQ68274.1"/>
    </source>
</evidence>
<feature type="domain" description="BFD-like [2Fe-2S]-binding" evidence="2">
    <location>
        <begin position="397"/>
        <end position="450"/>
    </location>
</feature>
<dbReference type="Pfam" id="PF01266">
    <property type="entry name" value="DAO"/>
    <property type="match status" value="1"/>
</dbReference>
<dbReference type="SUPFAM" id="SSF54373">
    <property type="entry name" value="FAD-linked reductases, C-terminal domain"/>
    <property type="match status" value="1"/>
</dbReference>
<dbReference type="Proteomes" id="UP000886796">
    <property type="component" value="Unassembled WGS sequence"/>
</dbReference>